<organism evidence="1 2">
    <name type="scientific">Roseibium aggregatum</name>
    <dbReference type="NCBI Taxonomy" id="187304"/>
    <lineage>
        <taxon>Bacteria</taxon>
        <taxon>Pseudomonadati</taxon>
        <taxon>Pseudomonadota</taxon>
        <taxon>Alphaproteobacteria</taxon>
        <taxon>Hyphomicrobiales</taxon>
        <taxon>Stappiaceae</taxon>
        <taxon>Roseibium</taxon>
    </lineage>
</organism>
<dbReference type="Proteomes" id="UP000048926">
    <property type="component" value="Unassembled WGS sequence"/>
</dbReference>
<dbReference type="EMBL" id="CXST01000004">
    <property type="protein sequence ID" value="CTQ46698.1"/>
    <property type="molecule type" value="Genomic_DNA"/>
</dbReference>
<sequence>MLPSPKTKNTALEAAYDNKNGVPKMSLNIRILEPLETSSCTTLEDLQEKGYSLSSYCKSCNDLNSLEIDYWIQTLGRAFPLYLVSTKINLFAIDQCHPETRVCCLSRSAENA</sequence>
<evidence type="ECO:0000313" key="1">
    <source>
        <dbReference type="EMBL" id="CTQ46698.1"/>
    </source>
</evidence>
<dbReference type="AlphaFoldDB" id="A0A0M6YAI7"/>
<evidence type="ECO:0000313" key="2">
    <source>
        <dbReference type="Proteomes" id="UP000048926"/>
    </source>
</evidence>
<reference evidence="2" key="1">
    <citation type="submission" date="2015-07" db="EMBL/GenBank/DDBJ databases">
        <authorList>
            <person name="Rodrigo-Torres Lidia"/>
            <person name="Arahal R.David."/>
        </authorList>
    </citation>
    <scope>NUCLEOTIDE SEQUENCE [LARGE SCALE GENOMIC DNA]</scope>
    <source>
        <strain evidence="2">CECT 4801</strain>
    </source>
</reference>
<gene>
    <name evidence="1" type="ORF">LAL4801_05157</name>
</gene>
<protein>
    <submittedName>
        <fullName evidence="1">Uncharacterized protein</fullName>
    </submittedName>
</protein>
<name>A0A0M6YAI7_9HYPH</name>
<proteinExistence type="predicted"/>
<accession>A0A0M6YAI7</accession>
<keyword evidence="2" id="KW-1185">Reference proteome</keyword>